<evidence type="ECO:0000256" key="1">
    <source>
        <dbReference type="ARBA" id="ARBA00004123"/>
    </source>
</evidence>
<reference evidence="8 9" key="1">
    <citation type="journal article" date="2023" name="Plants (Basel)">
        <title>Bridging the Gap: Combining Genomics and Transcriptomics Approaches to Understand Stylosanthes scabra, an Orphan Legume from the Brazilian Caatinga.</title>
        <authorList>
            <person name="Ferreira-Neto J.R.C."/>
            <person name="da Silva M.D."/>
            <person name="Binneck E."/>
            <person name="de Melo N.F."/>
            <person name="da Silva R.H."/>
            <person name="de Melo A.L.T.M."/>
            <person name="Pandolfi V."/>
            <person name="Bustamante F.O."/>
            <person name="Brasileiro-Vidal A.C."/>
            <person name="Benko-Iseppon A.M."/>
        </authorList>
    </citation>
    <scope>NUCLEOTIDE SEQUENCE [LARGE SCALE GENOMIC DNA]</scope>
    <source>
        <tissue evidence="8">Leaves</tissue>
    </source>
</reference>
<organism evidence="8 9">
    <name type="scientific">Stylosanthes scabra</name>
    <dbReference type="NCBI Taxonomy" id="79078"/>
    <lineage>
        <taxon>Eukaryota</taxon>
        <taxon>Viridiplantae</taxon>
        <taxon>Streptophyta</taxon>
        <taxon>Embryophyta</taxon>
        <taxon>Tracheophyta</taxon>
        <taxon>Spermatophyta</taxon>
        <taxon>Magnoliopsida</taxon>
        <taxon>eudicotyledons</taxon>
        <taxon>Gunneridae</taxon>
        <taxon>Pentapetalae</taxon>
        <taxon>rosids</taxon>
        <taxon>fabids</taxon>
        <taxon>Fabales</taxon>
        <taxon>Fabaceae</taxon>
        <taxon>Papilionoideae</taxon>
        <taxon>50 kb inversion clade</taxon>
        <taxon>dalbergioids sensu lato</taxon>
        <taxon>Dalbergieae</taxon>
        <taxon>Pterocarpus clade</taxon>
        <taxon>Stylosanthes</taxon>
    </lineage>
</organism>
<dbReference type="PANTHER" id="PTHR21654:SF99">
    <property type="entry name" value="MYB_SANT-LIKE DNA-BINDING DOMAIN PROTEIN"/>
    <property type="match status" value="1"/>
</dbReference>
<feature type="compositionally biased region" description="Low complexity" evidence="6">
    <location>
        <begin position="427"/>
        <end position="441"/>
    </location>
</feature>
<feature type="domain" description="Myb-like" evidence="7">
    <location>
        <begin position="469"/>
        <end position="544"/>
    </location>
</feature>
<gene>
    <name evidence="8" type="ORF">PIB30_050247</name>
</gene>
<evidence type="ECO:0000256" key="3">
    <source>
        <dbReference type="ARBA" id="ARBA00023125"/>
    </source>
</evidence>
<comment type="subcellular location">
    <subcellularLocation>
        <location evidence="1">Nucleus</location>
    </subcellularLocation>
</comment>
<dbReference type="PROSITE" id="PS50090">
    <property type="entry name" value="MYB_LIKE"/>
    <property type="match status" value="2"/>
</dbReference>
<evidence type="ECO:0000313" key="8">
    <source>
        <dbReference type="EMBL" id="MED6123560.1"/>
    </source>
</evidence>
<keyword evidence="9" id="KW-1185">Reference proteome</keyword>
<dbReference type="Pfam" id="PF13837">
    <property type="entry name" value="Myb_DNA-bind_4"/>
    <property type="match status" value="2"/>
</dbReference>
<feature type="compositionally biased region" description="Low complexity" evidence="6">
    <location>
        <begin position="376"/>
        <end position="390"/>
    </location>
</feature>
<evidence type="ECO:0000256" key="6">
    <source>
        <dbReference type="SAM" id="MobiDB-lite"/>
    </source>
</evidence>
<evidence type="ECO:0000259" key="7">
    <source>
        <dbReference type="PROSITE" id="PS50090"/>
    </source>
</evidence>
<dbReference type="EMBL" id="JASCZI010030552">
    <property type="protein sequence ID" value="MED6123560.1"/>
    <property type="molecule type" value="Genomic_DNA"/>
</dbReference>
<evidence type="ECO:0000256" key="2">
    <source>
        <dbReference type="ARBA" id="ARBA00023015"/>
    </source>
</evidence>
<feature type="compositionally biased region" description="Low complexity" evidence="6">
    <location>
        <begin position="19"/>
        <end position="29"/>
    </location>
</feature>
<evidence type="ECO:0000256" key="5">
    <source>
        <dbReference type="ARBA" id="ARBA00023242"/>
    </source>
</evidence>
<protein>
    <recommendedName>
        <fullName evidence="7">Myb-like domain-containing protein</fullName>
    </recommendedName>
</protein>
<feature type="domain" description="Myb-like" evidence="7">
    <location>
        <begin position="130"/>
        <end position="191"/>
    </location>
</feature>
<keyword evidence="5" id="KW-0539">Nucleus</keyword>
<proteinExistence type="predicted"/>
<feature type="region of interest" description="Disordered" evidence="6">
    <location>
        <begin position="1"/>
        <end position="29"/>
    </location>
</feature>
<dbReference type="SMART" id="SM00717">
    <property type="entry name" value="SANT"/>
    <property type="match status" value="2"/>
</dbReference>
<feature type="region of interest" description="Disordered" evidence="6">
    <location>
        <begin position="374"/>
        <end position="404"/>
    </location>
</feature>
<dbReference type="PANTHER" id="PTHR21654">
    <property type="entry name" value="FI21293P1"/>
    <property type="match status" value="1"/>
</dbReference>
<dbReference type="CDD" id="cd12203">
    <property type="entry name" value="GT1"/>
    <property type="match status" value="1"/>
</dbReference>
<name>A0ABU6RHR1_9FABA</name>
<evidence type="ECO:0000313" key="9">
    <source>
        <dbReference type="Proteomes" id="UP001341840"/>
    </source>
</evidence>
<comment type="caution">
    <text evidence="8">The sequence shown here is derived from an EMBL/GenBank/DDBJ whole genome shotgun (WGS) entry which is preliminary data.</text>
</comment>
<sequence length="611" mass="70584">MFDGLPSSSDHFHQFIAPTTTTRTTTTATTTTTTTLPFHNHHHLSSSSSFSPLLHHASLTPTNTNTFLPFDPYNPHHHHHHHHNHIIPLLQQQEQPNATLSSLNNNNNILFQSATTDDVDERDQTQLLPNDLVDSSSWSNDEVVALLRIRSSMDSTWFPQLTYWDHVSRKLGELGFKKSGDKCKEKFEDETRYFNNYAKNNSYRFLNELEELYQADNHRNQSSIVENQDHVVTENTQDFEHPFNAGEEEEEEEEESSRDDKSVKEQCEEEEEDSKSEKKKMTRKRKKHCRFEMLKGFCESIVNNMMAQQEEIHNKLIQDMLRRDQEKLQREEEWKRQETERMNKELQIMAQEQAIAGDRQASIIEFLKKYTATTASPNDNPSSSGGDNNNLEPTPPSSSNLILPTHQIQNPSSIISDTLLQVPQVPSSSNNTTTSSSSLNLQDHIPPEQSNSISTVLVKPLHQKESNNNNNDVGRRWPRDEVMALINLRCESLNKMNNNNGSEEREIGNNNNKVPLWERISQGMSDLGYKRSAKRCKEKWENINKYFRKTKDVNKKRSIDSRTCPYFHQLKTLYDEGRLVHQPETTPEQVVPPVRSTHEKTLMQVPPLNFG</sequence>
<feature type="region of interest" description="Disordered" evidence="6">
    <location>
        <begin position="424"/>
        <end position="448"/>
    </location>
</feature>
<keyword evidence="2" id="KW-0805">Transcription regulation</keyword>
<dbReference type="InterPro" id="IPR044822">
    <property type="entry name" value="Myb_DNA-bind_4"/>
</dbReference>
<dbReference type="Gene3D" id="1.10.10.60">
    <property type="entry name" value="Homeodomain-like"/>
    <property type="match status" value="2"/>
</dbReference>
<keyword evidence="3" id="KW-0238">DNA-binding</keyword>
<accession>A0ABU6RHR1</accession>
<dbReference type="Proteomes" id="UP001341840">
    <property type="component" value="Unassembled WGS sequence"/>
</dbReference>
<keyword evidence="4" id="KW-0804">Transcription</keyword>
<feature type="compositionally biased region" description="Acidic residues" evidence="6">
    <location>
        <begin position="246"/>
        <end position="257"/>
    </location>
</feature>
<dbReference type="InterPro" id="IPR001005">
    <property type="entry name" value="SANT/Myb"/>
</dbReference>
<feature type="region of interest" description="Disordered" evidence="6">
    <location>
        <begin position="239"/>
        <end position="285"/>
    </location>
</feature>
<evidence type="ECO:0000256" key="4">
    <source>
        <dbReference type="ARBA" id="ARBA00023163"/>
    </source>
</evidence>